<proteinExistence type="predicted"/>
<dbReference type="SUPFAM" id="SSF51735">
    <property type="entry name" value="NAD(P)-binding Rossmann-fold domains"/>
    <property type="match status" value="1"/>
</dbReference>
<keyword evidence="3" id="KW-1185">Reference proteome</keyword>
<dbReference type="SUPFAM" id="SSF50129">
    <property type="entry name" value="GroES-like"/>
    <property type="match status" value="1"/>
</dbReference>
<evidence type="ECO:0000259" key="1">
    <source>
        <dbReference type="SMART" id="SM00829"/>
    </source>
</evidence>
<dbReference type="RefSeq" id="WP_385946595.1">
    <property type="nucleotide sequence ID" value="NZ_JBHSUB010000006.1"/>
</dbReference>
<dbReference type="InterPro" id="IPR051397">
    <property type="entry name" value="Zn-ADH-like_protein"/>
</dbReference>
<dbReference type="InterPro" id="IPR013149">
    <property type="entry name" value="ADH-like_C"/>
</dbReference>
<dbReference type="InterPro" id="IPR036291">
    <property type="entry name" value="NAD(P)-bd_dom_sf"/>
</dbReference>
<sequence length="305" mass="32683">MSENVKAIVKSDSGGFEFTSLQRPVRRTESDILIKVTNISLNRGELDFPWESDKPAGWDAFGIVTETSTDGQGPKIGERVLTWSFSGAWSQYRVVDRANVAIVPESVPAAVAVALPVAGLTALRSLRALQLQPGQSLAVTGATGGVGHLLIQLAKHAGIKVTAVANSQRGLDWLQNSDVKPDAIVSAKEYPFEEAFDALVDTVGGDLLGHLLENVVPDGKVLILGVASGQVASIDTTILVSRRIDLISYKDYSPAGEDLSTLLTLISEKIIKVYADNIGNWDKVIKQDFLQLLAPGKVTLNVLQD</sequence>
<dbReference type="PANTHER" id="PTHR43677">
    <property type="entry name" value="SHORT-CHAIN DEHYDROGENASE/REDUCTASE"/>
    <property type="match status" value="1"/>
</dbReference>
<accession>A0ABW1VV37</accession>
<dbReference type="Gene3D" id="3.40.50.720">
    <property type="entry name" value="NAD(P)-binding Rossmann-like Domain"/>
    <property type="match status" value="1"/>
</dbReference>
<dbReference type="Gene3D" id="3.90.180.10">
    <property type="entry name" value="Medium-chain alcohol dehydrogenases, catalytic domain"/>
    <property type="match status" value="1"/>
</dbReference>
<dbReference type="SMART" id="SM00829">
    <property type="entry name" value="PKS_ER"/>
    <property type="match status" value="1"/>
</dbReference>
<protein>
    <submittedName>
        <fullName evidence="2">Zinc-binding dehydrogenase</fullName>
    </submittedName>
</protein>
<evidence type="ECO:0000313" key="3">
    <source>
        <dbReference type="Proteomes" id="UP001596230"/>
    </source>
</evidence>
<dbReference type="InterPro" id="IPR011032">
    <property type="entry name" value="GroES-like_sf"/>
</dbReference>
<evidence type="ECO:0000313" key="2">
    <source>
        <dbReference type="EMBL" id="MFC6377270.1"/>
    </source>
</evidence>
<dbReference type="Pfam" id="PF00107">
    <property type="entry name" value="ADH_zinc_N"/>
    <property type="match status" value="1"/>
</dbReference>
<name>A0ABW1VV37_9GAMM</name>
<gene>
    <name evidence="2" type="ORF">ACFP9W_04035</name>
</gene>
<feature type="domain" description="Enoyl reductase (ER)" evidence="1">
    <location>
        <begin position="11"/>
        <end position="300"/>
    </location>
</feature>
<dbReference type="PANTHER" id="PTHR43677:SF4">
    <property type="entry name" value="QUINONE OXIDOREDUCTASE-LIKE PROTEIN 2"/>
    <property type="match status" value="1"/>
</dbReference>
<reference evidence="3" key="1">
    <citation type="journal article" date="2019" name="Int. J. Syst. Evol. Microbiol.">
        <title>The Global Catalogue of Microorganisms (GCM) 10K type strain sequencing project: providing services to taxonomists for standard genome sequencing and annotation.</title>
        <authorList>
            <consortium name="The Broad Institute Genomics Platform"/>
            <consortium name="The Broad Institute Genome Sequencing Center for Infectious Disease"/>
            <person name="Wu L."/>
            <person name="Ma J."/>
        </authorList>
    </citation>
    <scope>NUCLEOTIDE SEQUENCE [LARGE SCALE GENOMIC DNA]</scope>
    <source>
        <strain evidence="3">CGMCC 1.18518</strain>
    </source>
</reference>
<organism evidence="2 3">
    <name type="scientific">Tatumella terrea</name>
    <dbReference type="NCBI Taxonomy" id="419007"/>
    <lineage>
        <taxon>Bacteria</taxon>
        <taxon>Pseudomonadati</taxon>
        <taxon>Pseudomonadota</taxon>
        <taxon>Gammaproteobacteria</taxon>
        <taxon>Enterobacterales</taxon>
        <taxon>Erwiniaceae</taxon>
        <taxon>Tatumella</taxon>
    </lineage>
</organism>
<dbReference type="EMBL" id="JBHSUB010000006">
    <property type="protein sequence ID" value="MFC6377270.1"/>
    <property type="molecule type" value="Genomic_DNA"/>
</dbReference>
<comment type="caution">
    <text evidence="2">The sequence shown here is derived from an EMBL/GenBank/DDBJ whole genome shotgun (WGS) entry which is preliminary data.</text>
</comment>
<dbReference type="Proteomes" id="UP001596230">
    <property type="component" value="Unassembled WGS sequence"/>
</dbReference>
<dbReference type="InterPro" id="IPR020843">
    <property type="entry name" value="ER"/>
</dbReference>